<keyword evidence="2" id="KW-1185">Reference proteome</keyword>
<accession>A0ABT7JIG2</accession>
<protein>
    <submittedName>
        <fullName evidence="1">GNAT family N-acetyltransferase</fullName>
    </submittedName>
</protein>
<evidence type="ECO:0000313" key="1">
    <source>
        <dbReference type="EMBL" id="MDL2344726.1"/>
    </source>
</evidence>
<gene>
    <name evidence="1" type="ORF">QOL99_11260</name>
</gene>
<organism evidence="1 2">
    <name type="scientific">Deinococcus rhizophilus</name>
    <dbReference type="NCBI Taxonomy" id="3049544"/>
    <lineage>
        <taxon>Bacteria</taxon>
        <taxon>Thermotogati</taxon>
        <taxon>Deinococcota</taxon>
        <taxon>Deinococci</taxon>
        <taxon>Deinococcales</taxon>
        <taxon>Deinococcaceae</taxon>
        <taxon>Deinococcus</taxon>
    </lineage>
</organism>
<name>A0ABT7JIG2_9DEIO</name>
<sequence length="110" mass="11822">EAEARTGTDPAARRRALHALGLRTVDVPYWQPVGGKGGGPLTDLDLLFHPLEGAGTVPTALVTATMEAYWSAWLGKDRAHHEAQALAERAGADRVALLPATQTPRYWRVG</sequence>
<comment type="caution">
    <text evidence="1">The sequence shown here is derived from an EMBL/GenBank/DDBJ whole genome shotgun (WGS) entry which is preliminary data.</text>
</comment>
<dbReference type="Proteomes" id="UP001302059">
    <property type="component" value="Unassembled WGS sequence"/>
</dbReference>
<dbReference type="EMBL" id="JASNGB010000106">
    <property type="protein sequence ID" value="MDL2344726.1"/>
    <property type="molecule type" value="Genomic_DNA"/>
</dbReference>
<reference evidence="1 2" key="1">
    <citation type="submission" date="2023-05" db="EMBL/GenBank/DDBJ databases">
        <authorList>
            <person name="Gao F."/>
        </authorList>
    </citation>
    <scope>NUCLEOTIDE SEQUENCE [LARGE SCALE GENOMIC DNA]</scope>
    <source>
        <strain evidence="1 2">MIMF12</strain>
    </source>
</reference>
<proteinExistence type="predicted"/>
<evidence type="ECO:0000313" key="2">
    <source>
        <dbReference type="Proteomes" id="UP001302059"/>
    </source>
</evidence>
<feature type="non-terminal residue" evidence="1">
    <location>
        <position position="1"/>
    </location>
</feature>